<organism evidence="1 2">
    <name type="scientific">Petrolisthes manimaculis</name>
    <dbReference type="NCBI Taxonomy" id="1843537"/>
    <lineage>
        <taxon>Eukaryota</taxon>
        <taxon>Metazoa</taxon>
        <taxon>Ecdysozoa</taxon>
        <taxon>Arthropoda</taxon>
        <taxon>Crustacea</taxon>
        <taxon>Multicrustacea</taxon>
        <taxon>Malacostraca</taxon>
        <taxon>Eumalacostraca</taxon>
        <taxon>Eucarida</taxon>
        <taxon>Decapoda</taxon>
        <taxon>Pleocyemata</taxon>
        <taxon>Anomura</taxon>
        <taxon>Galatheoidea</taxon>
        <taxon>Porcellanidae</taxon>
        <taxon>Petrolisthes</taxon>
    </lineage>
</organism>
<proteinExistence type="predicted"/>
<reference evidence="1" key="1">
    <citation type="submission" date="2023-11" db="EMBL/GenBank/DDBJ databases">
        <title>Genome assemblies of two species of porcelain crab, Petrolisthes cinctipes and Petrolisthes manimaculis (Anomura: Porcellanidae).</title>
        <authorList>
            <person name="Angst P."/>
        </authorList>
    </citation>
    <scope>NUCLEOTIDE SEQUENCE</scope>
    <source>
        <strain evidence="1">PB745_02</strain>
        <tissue evidence="1">Gill</tissue>
    </source>
</reference>
<dbReference type="Proteomes" id="UP001292094">
    <property type="component" value="Unassembled WGS sequence"/>
</dbReference>
<evidence type="ECO:0000313" key="1">
    <source>
        <dbReference type="EMBL" id="KAK4325761.1"/>
    </source>
</evidence>
<comment type="caution">
    <text evidence="1">The sequence shown here is derived from an EMBL/GenBank/DDBJ whole genome shotgun (WGS) entry which is preliminary data.</text>
</comment>
<keyword evidence="2" id="KW-1185">Reference proteome</keyword>
<evidence type="ECO:0000313" key="2">
    <source>
        <dbReference type="Proteomes" id="UP001292094"/>
    </source>
</evidence>
<protein>
    <submittedName>
        <fullName evidence="1">Uncharacterized protein</fullName>
    </submittedName>
</protein>
<dbReference type="AlphaFoldDB" id="A0AAE1UM96"/>
<dbReference type="EMBL" id="JAWZYT010000264">
    <property type="protein sequence ID" value="KAK4325761.1"/>
    <property type="molecule type" value="Genomic_DNA"/>
</dbReference>
<gene>
    <name evidence="1" type="ORF">Pmani_003704</name>
</gene>
<name>A0AAE1UM96_9EUCA</name>
<sequence>MSFSRLHMLTELEEMVSGVLWPNQTSEIRKKLYNASELKTALACEQQPLTLDKLIERWDQRLRVVQTSHRYLEPILSFRRTLLVLSKGWLQESNPSQSSAMKLSPTCFTVEPHIQESYLIFKLFYRGKYMLYCPWYHSFQLLIVMVTLHSECFP</sequence>
<accession>A0AAE1UM96</accession>